<dbReference type="Gene3D" id="1.10.275.10">
    <property type="entry name" value="Fumarase/aspartase (N-terminal domain)"/>
    <property type="match status" value="1"/>
</dbReference>
<evidence type="ECO:0000313" key="3">
    <source>
        <dbReference type="Proteomes" id="UP000517916"/>
    </source>
</evidence>
<dbReference type="SUPFAM" id="SSF48557">
    <property type="entry name" value="L-aspartase-like"/>
    <property type="match status" value="1"/>
</dbReference>
<dbReference type="Pfam" id="PF00221">
    <property type="entry name" value="Lyase_aromatic"/>
    <property type="match status" value="1"/>
</dbReference>
<dbReference type="PANTHER" id="PTHR10362">
    <property type="entry name" value="HISTIDINE AMMONIA-LYASE"/>
    <property type="match status" value="1"/>
</dbReference>
<keyword evidence="1 2" id="KW-0456">Lyase</keyword>
<keyword evidence="3" id="KW-1185">Reference proteome</keyword>
<comment type="caution">
    <text evidence="2">The sequence shown here is derived from an EMBL/GenBank/DDBJ whole genome shotgun (WGS) entry which is preliminary data.</text>
</comment>
<proteinExistence type="predicted"/>
<evidence type="ECO:0000256" key="1">
    <source>
        <dbReference type="ARBA" id="ARBA00023239"/>
    </source>
</evidence>
<accession>A0ABR6B9N1</accession>
<reference evidence="2 3" key="1">
    <citation type="submission" date="2020-08" db="EMBL/GenBank/DDBJ databases">
        <title>Genomic Encyclopedia of Archaeal and Bacterial Type Strains, Phase II (KMG-II): from individual species to whole genera.</title>
        <authorList>
            <person name="Goeker M."/>
        </authorList>
    </citation>
    <scope>NUCLEOTIDE SEQUENCE [LARGE SCALE GENOMIC DNA]</scope>
    <source>
        <strain evidence="2 3">DSM 43850</strain>
    </source>
</reference>
<sequence>MIVLDGYGLSPEQLSAIAFDGERVEVAADSVATLGDTFDRVQRWGEQRVPIYGVNTGFGELAHVVVGPEWQTELQVNLLRNHATGVGAVFDEVVTRAILAARLNCLVRGYSGASPAVVRMLVEFLNRGVHPLIPQQGSLGASGDISPLCHMALPIIGEGRVVHGGVHRDSAGVLAELGLEPVTLGFKEGLALINGTSASTGAAAVALVRAEALLRLAVFLSSLYVQCLRGSTRAFDARGHELKGHPGQIAVAASLRELLEGSALTREHVDLMNEISSRTQDSEGVVDAGVYIQSAYTLRCVPQVLGPIHDTMRYCRAVLTRELNSSNDNPLIFETAEESFHGGNFHGQYVGMACDYLGVALTELGVLAERQINRLVDPHLNGELSDFLALDNSGLSSGLSGTQYLATSIAAENLDLAAPASVKTLPSNGGNQDIVSMSLNSARKALTLCENVGTMLAVLAGCLFQAGHLLGAQRLSPAAAAWHSALAGQVTAYRDEAPVYQMVDRVREFALRGEGRQIVGKFVNLAATNPVETSCSTPC</sequence>
<name>A0ABR6B9N1_9PSEU</name>
<dbReference type="InterPro" id="IPR008948">
    <property type="entry name" value="L-Aspartase-like"/>
</dbReference>
<dbReference type="RefSeq" id="WP_182836282.1">
    <property type="nucleotide sequence ID" value="NZ_BAAABQ010000041.1"/>
</dbReference>
<gene>
    <name evidence="2" type="ORF">BC739_000773</name>
</gene>
<dbReference type="GO" id="GO:0052883">
    <property type="term" value="F:tyrosine ammonia-lyase activity"/>
    <property type="evidence" value="ECO:0007669"/>
    <property type="project" value="UniProtKB-EC"/>
</dbReference>
<dbReference type="InterPro" id="IPR024083">
    <property type="entry name" value="Fumarase/histidase_N"/>
</dbReference>
<dbReference type="EC" id="4.3.1.23" evidence="2"/>
<evidence type="ECO:0000313" key="2">
    <source>
        <dbReference type="EMBL" id="MBA8923576.1"/>
    </source>
</evidence>
<protein>
    <submittedName>
        <fullName evidence="2">Histidine ammonia-lyase/tyrosine ammonia-lyase</fullName>
        <ecNumber evidence="2">4.3.1.23</ecNumber>
        <ecNumber evidence="2">4.3.1.3</ecNumber>
    </submittedName>
</protein>
<dbReference type="EMBL" id="JACJID010000001">
    <property type="protein sequence ID" value="MBA8923576.1"/>
    <property type="molecule type" value="Genomic_DNA"/>
</dbReference>
<dbReference type="EC" id="4.3.1.3" evidence="2"/>
<dbReference type="Gene3D" id="1.20.200.10">
    <property type="entry name" value="Fumarase/aspartase (Central domain)"/>
    <property type="match status" value="1"/>
</dbReference>
<dbReference type="Proteomes" id="UP000517916">
    <property type="component" value="Unassembled WGS sequence"/>
</dbReference>
<dbReference type="CDD" id="cd00332">
    <property type="entry name" value="PAL-HAL"/>
    <property type="match status" value="1"/>
</dbReference>
<dbReference type="NCBIfam" id="TIGR03832">
    <property type="entry name" value="Tyr_2_3_mutase"/>
    <property type="match status" value="1"/>
</dbReference>
<dbReference type="InterPro" id="IPR001106">
    <property type="entry name" value="Aromatic_Lyase"/>
</dbReference>
<organism evidence="2 3">
    <name type="scientific">Kutzneria viridogrisea</name>
    <dbReference type="NCBI Taxonomy" id="47990"/>
    <lineage>
        <taxon>Bacteria</taxon>
        <taxon>Bacillati</taxon>
        <taxon>Actinomycetota</taxon>
        <taxon>Actinomycetes</taxon>
        <taxon>Pseudonocardiales</taxon>
        <taxon>Pseudonocardiaceae</taxon>
        <taxon>Kutzneria</taxon>
    </lineage>
</organism>
<dbReference type="GO" id="GO:0004397">
    <property type="term" value="F:histidine ammonia-lyase activity"/>
    <property type="evidence" value="ECO:0007669"/>
    <property type="project" value="UniProtKB-EC"/>
</dbReference>
<dbReference type="InterPro" id="IPR022314">
    <property type="entry name" value="Tyr_aminomutase"/>
</dbReference>